<keyword evidence="9 13" id="KW-0408">Iron</keyword>
<feature type="compositionally biased region" description="Basic residues" evidence="14">
    <location>
        <begin position="1"/>
        <end position="14"/>
    </location>
</feature>
<dbReference type="GO" id="GO:0141166">
    <property type="term" value="P:chromosomal 5-methylcytosine DNA demethylation pathway"/>
    <property type="evidence" value="ECO:0007669"/>
    <property type="project" value="UniProtKB-UniRule"/>
</dbReference>
<dbReference type="Proteomes" id="UP001152622">
    <property type="component" value="Chromosome 5"/>
</dbReference>
<comment type="function">
    <text evidence="13">Dioxygenase that catalyzes the conversion of the modified genomic base 5-methylcytosine (5mC) into 5-hydroxymethylcytosine (5hmC) and plays a key role in epigenetic chromatin reprogramming during embryonic development.</text>
</comment>
<feature type="compositionally biased region" description="Basic and acidic residues" evidence="14">
    <location>
        <begin position="141"/>
        <end position="151"/>
    </location>
</feature>
<feature type="region of interest" description="Disordered" evidence="14">
    <location>
        <begin position="259"/>
        <end position="296"/>
    </location>
</feature>
<dbReference type="GO" id="GO:0005694">
    <property type="term" value="C:chromosome"/>
    <property type="evidence" value="ECO:0007669"/>
    <property type="project" value="UniProtKB-SubCell"/>
</dbReference>
<dbReference type="GO" id="GO:0003677">
    <property type="term" value="F:DNA binding"/>
    <property type="evidence" value="ECO:0007669"/>
    <property type="project" value="InterPro"/>
</dbReference>
<comment type="catalytic activity">
    <reaction evidence="13">
        <text>a 5-methyl-2'-deoxycytidine in DNA + 2-oxoglutarate + O2 = a 5-hydroxymethyl-2'-deoxycytidine in DNA + succinate + CO2</text>
        <dbReference type="Rhea" id="RHEA:52636"/>
        <dbReference type="Rhea" id="RHEA-COMP:11370"/>
        <dbReference type="Rhea" id="RHEA-COMP:13315"/>
        <dbReference type="ChEBI" id="CHEBI:15379"/>
        <dbReference type="ChEBI" id="CHEBI:16526"/>
        <dbReference type="ChEBI" id="CHEBI:16810"/>
        <dbReference type="ChEBI" id="CHEBI:30031"/>
        <dbReference type="ChEBI" id="CHEBI:85454"/>
        <dbReference type="ChEBI" id="CHEBI:136731"/>
        <dbReference type="EC" id="1.14.11.80"/>
    </reaction>
</comment>
<evidence type="ECO:0000256" key="14">
    <source>
        <dbReference type="SAM" id="MobiDB-lite"/>
    </source>
</evidence>
<dbReference type="PANTHER" id="PTHR23358">
    <property type="entry name" value="METHYLCYTOSINE DIOXYGENASE TET"/>
    <property type="match status" value="1"/>
</dbReference>
<feature type="region of interest" description="Disordered" evidence="14">
    <location>
        <begin position="596"/>
        <end position="616"/>
    </location>
</feature>
<feature type="compositionally biased region" description="Basic and acidic residues" evidence="14">
    <location>
        <begin position="1376"/>
        <end position="1401"/>
    </location>
</feature>
<dbReference type="GO" id="GO:0045944">
    <property type="term" value="P:positive regulation of transcription by RNA polymerase II"/>
    <property type="evidence" value="ECO:0007669"/>
    <property type="project" value="TreeGrafter"/>
</dbReference>
<feature type="region of interest" description="Disordered" evidence="14">
    <location>
        <begin position="1"/>
        <end position="82"/>
    </location>
</feature>
<comment type="catalytic activity">
    <reaction evidence="11 13">
        <text>a 5-hydroxymethyl-2'-deoxycytidine in DNA + 2-oxoglutarate + O2 = a 5-formyl-2'-deoxycytidine in DNA + succinate + CO2 + H2O</text>
        <dbReference type="Rhea" id="RHEA:53828"/>
        <dbReference type="Rhea" id="RHEA-COMP:13315"/>
        <dbReference type="Rhea" id="RHEA-COMP:13656"/>
        <dbReference type="ChEBI" id="CHEBI:15377"/>
        <dbReference type="ChEBI" id="CHEBI:15379"/>
        <dbReference type="ChEBI" id="CHEBI:16526"/>
        <dbReference type="ChEBI" id="CHEBI:16810"/>
        <dbReference type="ChEBI" id="CHEBI:30031"/>
        <dbReference type="ChEBI" id="CHEBI:136731"/>
        <dbReference type="ChEBI" id="CHEBI:137731"/>
        <dbReference type="EC" id="1.14.11.80"/>
    </reaction>
</comment>
<evidence type="ECO:0000256" key="3">
    <source>
        <dbReference type="ARBA" id="ARBA00022454"/>
    </source>
</evidence>
<dbReference type="GO" id="GO:0008270">
    <property type="term" value="F:zinc ion binding"/>
    <property type="evidence" value="ECO:0007669"/>
    <property type="project" value="UniProtKB-UniRule"/>
</dbReference>
<keyword evidence="17" id="KW-1185">Reference proteome</keyword>
<dbReference type="PANTHER" id="PTHR23358:SF2">
    <property type="entry name" value="METHYLCYTOSINE DIOXYGENASE TET1"/>
    <property type="match status" value="1"/>
</dbReference>
<evidence type="ECO:0000256" key="10">
    <source>
        <dbReference type="ARBA" id="ARBA00047840"/>
    </source>
</evidence>
<keyword evidence="6 13" id="KW-0862">Zinc</keyword>
<feature type="region of interest" description="Disordered" evidence="14">
    <location>
        <begin position="235"/>
        <end position="254"/>
    </location>
</feature>
<feature type="region of interest" description="Disordered" evidence="14">
    <location>
        <begin position="1367"/>
        <end position="1410"/>
    </location>
</feature>
<keyword evidence="7 13" id="KW-0223">Dioxygenase</keyword>
<gene>
    <name evidence="16" type="ORF">SKAU_G00179820</name>
</gene>
<comment type="cofactor">
    <cofactor evidence="13">
        <name>Zn(2+)</name>
        <dbReference type="ChEBI" id="CHEBI:29105"/>
    </cofactor>
    <text evidence="13">The zinc ions have a structural role.</text>
</comment>
<evidence type="ECO:0000259" key="15">
    <source>
        <dbReference type="PROSITE" id="PS51058"/>
    </source>
</evidence>
<dbReference type="EMBL" id="JAINUF010000005">
    <property type="protein sequence ID" value="KAJ8361457.1"/>
    <property type="molecule type" value="Genomic_DNA"/>
</dbReference>
<protein>
    <recommendedName>
        <fullName evidence="13">Methylcytosine dioxygenase TET</fullName>
        <ecNumber evidence="13">1.14.11.80</ecNumber>
    </recommendedName>
</protein>
<dbReference type="PROSITE" id="PS51058">
    <property type="entry name" value="ZF_CXXC"/>
    <property type="match status" value="1"/>
</dbReference>
<keyword evidence="4 13" id="KW-0479">Metal-binding</keyword>
<comment type="catalytic activity">
    <reaction evidence="10 13">
        <text>a 5-formyl-2'-deoxycytidine in DNA + 2-oxoglutarate + O2 = a 5-carboxyl-2'-deoxycytidine in DNA + succinate + CO2 + H(+)</text>
        <dbReference type="Rhea" id="RHEA:53832"/>
        <dbReference type="Rhea" id="RHEA-COMP:13656"/>
        <dbReference type="Rhea" id="RHEA-COMP:13657"/>
        <dbReference type="ChEBI" id="CHEBI:15378"/>
        <dbReference type="ChEBI" id="CHEBI:15379"/>
        <dbReference type="ChEBI" id="CHEBI:16526"/>
        <dbReference type="ChEBI" id="CHEBI:16810"/>
        <dbReference type="ChEBI" id="CHEBI:30031"/>
        <dbReference type="ChEBI" id="CHEBI:137731"/>
        <dbReference type="ChEBI" id="CHEBI:137732"/>
        <dbReference type="EC" id="1.14.11.80"/>
    </reaction>
</comment>
<feature type="compositionally biased region" description="Basic and acidic residues" evidence="14">
    <location>
        <begin position="15"/>
        <end position="25"/>
    </location>
</feature>
<dbReference type="GO" id="GO:0040029">
    <property type="term" value="P:epigenetic regulation of gene expression"/>
    <property type="evidence" value="ECO:0007669"/>
    <property type="project" value="InterPro"/>
</dbReference>
<organism evidence="16 17">
    <name type="scientific">Synaphobranchus kaupii</name>
    <name type="common">Kaup's arrowtooth eel</name>
    <dbReference type="NCBI Taxonomy" id="118154"/>
    <lineage>
        <taxon>Eukaryota</taxon>
        <taxon>Metazoa</taxon>
        <taxon>Chordata</taxon>
        <taxon>Craniata</taxon>
        <taxon>Vertebrata</taxon>
        <taxon>Euteleostomi</taxon>
        <taxon>Actinopterygii</taxon>
        <taxon>Neopterygii</taxon>
        <taxon>Teleostei</taxon>
        <taxon>Anguilliformes</taxon>
        <taxon>Synaphobranchidae</taxon>
        <taxon>Synaphobranchus</taxon>
    </lineage>
</organism>
<dbReference type="Pfam" id="PF12851">
    <property type="entry name" value="Tet_JBP"/>
    <property type="match status" value="1"/>
</dbReference>
<feature type="compositionally biased region" description="Basic and acidic residues" evidence="14">
    <location>
        <begin position="1537"/>
        <end position="1546"/>
    </location>
</feature>
<comment type="caution">
    <text evidence="16">The sequence shown here is derived from an EMBL/GenBank/DDBJ whole genome shotgun (WGS) entry which is preliminary data.</text>
</comment>
<evidence type="ECO:0000256" key="2">
    <source>
        <dbReference type="ARBA" id="ARBA00007502"/>
    </source>
</evidence>
<accession>A0A9Q1J1N6</accession>
<evidence type="ECO:0000256" key="9">
    <source>
        <dbReference type="ARBA" id="ARBA00023004"/>
    </source>
</evidence>
<feature type="compositionally biased region" description="Polar residues" evidence="14">
    <location>
        <begin position="1551"/>
        <end position="1561"/>
    </location>
</feature>
<dbReference type="SMART" id="SM01333">
    <property type="entry name" value="Tet_JBP"/>
    <property type="match status" value="1"/>
</dbReference>
<evidence type="ECO:0000256" key="6">
    <source>
        <dbReference type="ARBA" id="ARBA00022833"/>
    </source>
</evidence>
<comment type="similarity">
    <text evidence="2 13">Belongs to the TET family.</text>
</comment>
<dbReference type="InterPro" id="IPR046942">
    <property type="entry name" value="TET_oxygenase"/>
</dbReference>
<name>A0A9Q1J1N6_SYNKA</name>
<evidence type="ECO:0000256" key="5">
    <source>
        <dbReference type="ARBA" id="ARBA00022771"/>
    </source>
</evidence>
<comment type="cofactor">
    <cofactor evidence="13">
        <name>Fe(2+)</name>
        <dbReference type="ChEBI" id="CHEBI:29033"/>
    </cofactor>
    <text evidence="13">Binds 1 Fe(2+) ion per subunit.</text>
</comment>
<feature type="region of interest" description="Disordered" evidence="14">
    <location>
        <begin position="1671"/>
        <end position="1714"/>
    </location>
</feature>
<evidence type="ECO:0000256" key="1">
    <source>
        <dbReference type="ARBA" id="ARBA00004286"/>
    </source>
</evidence>
<dbReference type="EC" id="1.14.11.80" evidence="13"/>
<evidence type="ECO:0000256" key="4">
    <source>
        <dbReference type="ARBA" id="ARBA00022723"/>
    </source>
</evidence>
<keyword evidence="8 13" id="KW-0560">Oxidoreductase</keyword>
<proteinExistence type="inferred from homology"/>
<comment type="subcellular location">
    <subcellularLocation>
        <location evidence="1">Chromosome</location>
    </subcellularLocation>
</comment>
<reference evidence="16" key="1">
    <citation type="journal article" date="2023" name="Science">
        <title>Genome structures resolve the early diversification of teleost fishes.</title>
        <authorList>
            <person name="Parey E."/>
            <person name="Louis A."/>
            <person name="Montfort J."/>
            <person name="Bouchez O."/>
            <person name="Roques C."/>
            <person name="Iampietro C."/>
            <person name="Lluch J."/>
            <person name="Castinel A."/>
            <person name="Donnadieu C."/>
            <person name="Desvignes T."/>
            <person name="Floi Bucao C."/>
            <person name="Jouanno E."/>
            <person name="Wen M."/>
            <person name="Mejri S."/>
            <person name="Dirks R."/>
            <person name="Jansen H."/>
            <person name="Henkel C."/>
            <person name="Chen W.J."/>
            <person name="Zahm M."/>
            <person name="Cabau C."/>
            <person name="Klopp C."/>
            <person name="Thompson A.W."/>
            <person name="Robinson-Rechavi M."/>
            <person name="Braasch I."/>
            <person name="Lecointre G."/>
            <person name="Bobe J."/>
            <person name="Postlethwait J.H."/>
            <person name="Berthelot C."/>
            <person name="Roest Crollius H."/>
            <person name="Guiguen Y."/>
        </authorList>
    </citation>
    <scope>NUCLEOTIDE SEQUENCE</scope>
    <source>
        <strain evidence="16">WJC10195</strain>
    </source>
</reference>
<evidence type="ECO:0000256" key="7">
    <source>
        <dbReference type="ARBA" id="ARBA00022964"/>
    </source>
</evidence>
<keyword evidence="5 12" id="KW-0863">Zinc-finger</keyword>
<dbReference type="GO" id="GO:0070579">
    <property type="term" value="F:DNA 5-methylcytosine dioxygenase activity"/>
    <property type="evidence" value="ECO:0007669"/>
    <property type="project" value="UniProtKB-UniRule"/>
</dbReference>
<feature type="compositionally biased region" description="Gly residues" evidence="14">
    <location>
        <begin position="1682"/>
        <end position="1692"/>
    </location>
</feature>
<feature type="domain" description="CXXC-type" evidence="15">
    <location>
        <begin position="425"/>
        <end position="466"/>
    </location>
</feature>
<feature type="region of interest" description="Disordered" evidence="14">
    <location>
        <begin position="1535"/>
        <end position="1588"/>
    </location>
</feature>
<feature type="compositionally biased region" description="Polar residues" evidence="14">
    <location>
        <begin position="214"/>
        <end position="225"/>
    </location>
</feature>
<feature type="region of interest" description="Disordered" evidence="14">
    <location>
        <begin position="108"/>
        <end position="225"/>
    </location>
</feature>
<dbReference type="InterPro" id="IPR040175">
    <property type="entry name" value="TET1/2/3"/>
</dbReference>
<evidence type="ECO:0000313" key="16">
    <source>
        <dbReference type="EMBL" id="KAJ8361457.1"/>
    </source>
</evidence>
<sequence length="1758" mass="190046">MPRLPKPSRKAQPRRRTEAKKESRRVSKRRTCNSNKPWGKPVTVQKKTKVPASQPSKGRQGRRLGRPANESSAQTASRALGSIRLRRSQSSLAQYGLSEDLYGRRTSLRGISVSRGEPLALQPNRRKRAVSGRGRLGGVQKGEDCSGHDSTARCGDQGMEVSDLGGQGSRVSSPSEQVSEETVGDVKPPSSEENEPLCLISTSVEAKPSVADPENTNQTSLDESMSIESVPTVEVGHPADLAPPCPIEPALPDPTIMETSKEEEDLSRGDGIQEGTPSALLPVKDEEPDVTPVSLKPANVPPQVCAIAEDCPAPQSPESGLHAVALGLQSVNETKEHPGSLELLEEPHTETGAPLVLFPGSEVSSPTSGSDSMPKTIHSKLSCSSESNPSWFDTESELGSSDLLPDLETPASFPGLEQERKARKERRKRSQCGACEPCLRKANCGACSCCLNRKTGHQICKLRKCLELKKKPSTLSLAEVGGKDIAKPRKKKRVSKGELEEASANGTKPHQMEDSCPFPEYGNASKVNANPLGDRYSRNDAALPLEKGPQTGDDISQLLLHHASGFPDQDPENLKPNGDACVDLPSVPQRTFFTQQSFGSNSKPASPTDSASPPKKIKMEEPCATAGQQPVGHSGTSDGYEDALSTLAAVVCFSISKEEQQPGSPLSPTLCTLKKEPEEIFSNFCPRNPTSTQLITDPTLGGDAQNLSLPSLQSLVKQRNLSIEQAIAIEALTQLAGAPQMALSQAVDHGYPHKHKHSSSLASRAHWSTTLRTTAIRCCKSPPRRSPKPHLPSPELRRKRPIPTRGENSLGPHLPKRVASGKTPYKAKVQKVFPQQKVTGNHRNLFPPQAQMDLKRYIAEAYHGRHQFQKGSNLHKETEKPPFSGPWNQNGVTCKTPMLATSIGSCKDGQICNIDQHHGQRNGHLKSPHDLITQVSQSDDVLRPGAKLQVASTEAYLPSDISNPGLVIHDRAIAESSAEDQRPPFPANEGRYKVETSGSVTVLSMSSHSSAGSNQTFPGESTPTKNTLNSFLESPLKFLDTPTKNLIDTPFKKGAEAAACGCMEQIIEKEEGPYYTHLGSGPSVAAVREMMEKRYGQTGSAVRVEVVVYTGKEGRSSQGCPIAKWVIRRGSEEEKLLCLGLPRGLADRLYEDLTQTLCKYGSPTCRRCALNEDRTCACQGLDPETCGASFSFGCSWSMYFNGCKFARSKFPRKFRLLGDYPLEEEKLERNLQNLATDLAPVYKKLAPEAFGNQVEQERAGRDCRLGLEEGRPFSGVTACVDFCAHAHKDTHNMNNGSTVVCTLTKEDNRAVRNIPEDEQLHVLPLYKISERDEFGCMEGQWAKMDSGALQVLTSFPREVRLLAEPAKSARRKKLEAKKASAERQALQDKKQVTPVKTKAENTSKSTSAEQLPSFKMEPQNYYSPLKLPKASPTANYLSEDYSSPVPYNVGSPYPLIPAVPGPDTGALSPLQPSGPVPPYGYVGLQGNHGTNYGTPFLKYGTAGPAVNGYSPNVAEQKLGAESVCLTSPGVHGYPHAFKMEGGEDRYGPQSEGASGDSSSNIREGRPNGYHGDAQDPARVSGGGVKSEEVWSDSEHNFLDEDIGGVAVAPSHGSILIECARRELHATTPIAKPDRGHPTRISLVFYQHKSLNEPGHGLALWEAKMAERAREREEEAARLEAGLGAGPGPGGGAEVSPSKSRAKKTRPGGGNGDLEEVFSKETGLLQVPTRHALAVARDGLVTASSYALTQVTGPYNRWV</sequence>
<evidence type="ECO:0000256" key="13">
    <source>
        <dbReference type="RuleBase" id="RU367064"/>
    </source>
</evidence>
<evidence type="ECO:0000256" key="11">
    <source>
        <dbReference type="ARBA" id="ARBA00049431"/>
    </source>
</evidence>
<dbReference type="OrthoDB" id="8854879at2759"/>
<feature type="region of interest" description="Disordered" evidence="14">
    <location>
        <begin position="778"/>
        <end position="824"/>
    </location>
</feature>
<dbReference type="InterPro" id="IPR024779">
    <property type="entry name" value="2OGFeDO_JBP1/TET_oxygenase_dom"/>
</dbReference>
<keyword evidence="3" id="KW-0158">Chromosome</keyword>
<feature type="region of interest" description="Disordered" evidence="14">
    <location>
        <begin position="358"/>
        <end position="426"/>
    </location>
</feature>
<feature type="compositionally biased region" description="Polar residues" evidence="14">
    <location>
        <begin position="596"/>
        <end position="611"/>
    </location>
</feature>
<dbReference type="InterPro" id="IPR002857">
    <property type="entry name" value="Znf_CXXC"/>
</dbReference>
<dbReference type="GO" id="GO:0005634">
    <property type="term" value="C:nucleus"/>
    <property type="evidence" value="ECO:0007669"/>
    <property type="project" value="UniProtKB-UniRule"/>
</dbReference>
<feature type="compositionally biased region" description="Pro residues" evidence="14">
    <location>
        <begin position="241"/>
        <end position="252"/>
    </location>
</feature>
<feature type="region of interest" description="Disordered" evidence="14">
    <location>
        <begin position="487"/>
        <end position="553"/>
    </location>
</feature>
<feature type="compositionally biased region" description="Polar residues" evidence="14">
    <location>
        <begin position="362"/>
        <end position="399"/>
    </location>
</feature>
<evidence type="ECO:0000256" key="8">
    <source>
        <dbReference type="ARBA" id="ARBA00023002"/>
    </source>
</evidence>
<evidence type="ECO:0000313" key="17">
    <source>
        <dbReference type="Proteomes" id="UP001152622"/>
    </source>
</evidence>
<evidence type="ECO:0000256" key="12">
    <source>
        <dbReference type="PROSITE-ProRule" id="PRU00509"/>
    </source>
</evidence>